<proteinExistence type="predicted"/>
<dbReference type="Proteomes" id="UP000828390">
    <property type="component" value="Unassembled WGS sequence"/>
</dbReference>
<reference evidence="1" key="1">
    <citation type="journal article" date="2019" name="bioRxiv">
        <title>The Genome of the Zebra Mussel, Dreissena polymorpha: A Resource for Invasive Species Research.</title>
        <authorList>
            <person name="McCartney M.A."/>
            <person name="Auch B."/>
            <person name="Kono T."/>
            <person name="Mallez S."/>
            <person name="Zhang Y."/>
            <person name="Obille A."/>
            <person name="Becker A."/>
            <person name="Abrahante J.E."/>
            <person name="Garbe J."/>
            <person name="Badalamenti J.P."/>
            <person name="Herman A."/>
            <person name="Mangelson H."/>
            <person name="Liachko I."/>
            <person name="Sullivan S."/>
            <person name="Sone E.D."/>
            <person name="Koren S."/>
            <person name="Silverstein K.A.T."/>
            <person name="Beckman K.B."/>
            <person name="Gohl D.M."/>
        </authorList>
    </citation>
    <scope>NUCLEOTIDE SEQUENCE</scope>
    <source>
        <strain evidence="1">Duluth1</strain>
        <tissue evidence="1">Whole animal</tissue>
    </source>
</reference>
<accession>A0A9D4E6N3</accession>
<evidence type="ECO:0000313" key="1">
    <source>
        <dbReference type="EMBL" id="KAH3773440.1"/>
    </source>
</evidence>
<reference evidence="1" key="2">
    <citation type="submission" date="2020-11" db="EMBL/GenBank/DDBJ databases">
        <authorList>
            <person name="McCartney M.A."/>
            <person name="Auch B."/>
            <person name="Kono T."/>
            <person name="Mallez S."/>
            <person name="Becker A."/>
            <person name="Gohl D.M."/>
            <person name="Silverstein K.A.T."/>
            <person name="Koren S."/>
            <person name="Bechman K.B."/>
            <person name="Herman A."/>
            <person name="Abrahante J.E."/>
            <person name="Garbe J."/>
        </authorList>
    </citation>
    <scope>NUCLEOTIDE SEQUENCE</scope>
    <source>
        <strain evidence="1">Duluth1</strain>
        <tissue evidence="1">Whole animal</tissue>
    </source>
</reference>
<name>A0A9D4E6N3_DREPO</name>
<dbReference type="AlphaFoldDB" id="A0A9D4E6N3"/>
<keyword evidence="2" id="KW-1185">Reference proteome</keyword>
<protein>
    <submittedName>
        <fullName evidence="1">Uncharacterized protein</fullName>
    </submittedName>
</protein>
<comment type="caution">
    <text evidence="1">The sequence shown here is derived from an EMBL/GenBank/DDBJ whole genome shotgun (WGS) entry which is preliminary data.</text>
</comment>
<evidence type="ECO:0000313" key="2">
    <source>
        <dbReference type="Proteomes" id="UP000828390"/>
    </source>
</evidence>
<organism evidence="1 2">
    <name type="scientific">Dreissena polymorpha</name>
    <name type="common">Zebra mussel</name>
    <name type="synonym">Mytilus polymorpha</name>
    <dbReference type="NCBI Taxonomy" id="45954"/>
    <lineage>
        <taxon>Eukaryota</taxon>
        <taxon>Metazoa</taxon>
        <taxon>Spiralia</taxon>
        <taxon>Lophotrochozoa</taxon>
        <taxon>Mollusca</taxon>
        <taxon>Bivalvia</taxon>
        <taxon>Autobranchia</taxon>
        <taxon>Heteroconchia</taxon>
        <taxon>Euheterodonta</taxon>
        <taxon>Imparidentia</taxon>
        <taxon>Neoheterodontei</taxon>
        <taxon>Myida</taxon>
        <taxon>Dreissenoidea</taxon>
        <taxon>Dreissenidae</taxon>
        <taxon>Dreissena</taxon>
    </lineage>
</organism>
<gene>
    <name evidence="1" type="ORF">DPMN_174801</name>
</gene>
<dbReference type="EMBL" id="JAIWYP010000009">
    <property type="protein sequence ID" value="KAH3773440.1"/>
    <property type="molecule type" value="Genomic_DNA"/>
</dbReference>
<sequence>MTWTSTQACFKGRPCVLHANAKQASTKKRVHTLIDEVERQMEALPEKKVRDETSDDVSVTTPADFAEWKRKILENAAKANS</sequence>